<evidence type="ECO:0000313" key="3">
    <source>
        <dbReference type="Proteomes" id="UP000037035"/>
    </source>
</evidence>
<keyword evidence="3" id="KW-1185">Reference proteome</keyword>
<evidence type="ECO:0000256" key="1">
    <source>
        <dbReference type="SAM" id="MobiDB-lite"/>
    </source>
</evidence>
<comment type="caution">
    <text evidence="2">The sequence shown here is derived from an EMBL/GenBank/DDBJ whole genome shotgun (WGS) entry which is preliminary data.</text>
</comment>
<feature type="compositionally biased region" description="Polar residues" evidence="1">
    <location>
        <begin position="247"/>
        <end position="264"/>
    </location>
</feature>
<feature type="compositionally biased region" description="Low complexity" evidence="1">
    <location>
        <begin position="283"/>
        <end position="294"/>
    </location>
</feature>
<dbReference type="AlphaFoldDB" id="A0A0L6UJU1"/>
<name>A0A0L6UJU1_9BASI</name>
<accession>A0A0L6UJU1</accession>
<organism evidence="2 3">
    <name type="scientific">Puccinia sorghi</name>
    <dbReference type="NCBI Taxonomy" id="27349"/>
    <lineage>
        <taxon>Eukaryota</taxon>
        <taxon>Fungi</taxon>
        <taxon>Dikarya</taxon>
        <taxon>Basidiomycota</taxon>
        <taxon>Pucciniomycotina</taxon>
        <taxon>Pucciniomycetes</taxon>
        <taxon>Pucciniales</taxon>
        <taxon>Pucciniaceae</taxon>
        <taxon>Puccinia</taxon>
    </lineage>
</organism>
<evidence type="ECO:0000313" key="2">
    <source>
        <dbReference type="EMBL" id="KNZ48804.1"/>
    </source>
</evidence>
<sequence>MTCVTQLTHRPENRNLGKQALMGPFAFRAGARQEVVQSQTTQISEEHIATSFSQVTDTYSSISSYFVETSRTLVSQTTTIQEAGSTLIEFQQRITQAVEAISGGCDCSLDGVNTETIQTTIVTWFVQLQYMVSYCQQRFPTQYQSYFGSTFQHISTRMQVALGVAYAAGVNVDTIVSHAVQKAHVNPKLLASVNIQTHQFTQISKAVTSQTGVFAKNPAPVGPRFPERLKKVISEGKHRGLPPPPSSANATRTGKPSAPDQANPTRGGKPGAPGMPGSHDTRPGVPADAPGVPGSHDTRPGVPAGAPSIPGSHDTRPGVPALEEPQTRSGGSTAGAPGIPPQILSGAPGSFATHMPNPAGQPSPRHPHWQSS</sequence>
<dbReference type="VEuPathDB" id="FungiDB:VP01_53g2"/>
<dbReference type="Proteomes" id="UP000037035">
    <property type="component" value="Unassembled WGS sequence"/>
</dbReference>
<feature type="region of interest" description="Disordered" evidence="1">
    <location>
        <begin position="235"/>
        <end position="372"/>
    </location>
</feature>
<gene>
    <name evidence="2" type="ORF">VP01_53g2</name>
</gene>
<dbReference type="EMBL" id="LAVV01010609">
    <property type="protein sequence ID" value="KNZ48804.1"/>
    <property type="molecule type" value="Genomic_DNA"/>
</dbReference>
<reference evidence="2 3" key="1">
    <citation type="submission" date="2015-08" db="EMBL/GenBank/DDBJ databases">
        <title>Next Generation Sequencing and Analysis of the Genome of Puccinia sorghi L Schw, the Causal Agent of Maize Common Rust.</title>
        <authorList>
            <person name="Rochi L."/>
            <person name="Burguener G."/>
            <person name="Darino M."/>
            <person name="Turjanski A."/>
            <person name="Kreff E."/>
            <person name="Dieguez M.J."/>
            <person name="Sacco F."/>
        </authorList>
    </citation>
    <scope>NUCLEOTIDE SEQUENCE [LARGE SCALE GENOMIC DNA]</scope>
    <source>
        <strain evidence="2 3">RO10H11247</strain>
    </source>
</reference>
<proteinExistence type="predicted"/>
<dbReference type="STRING" id="27349.A0A0L6UJU1"/>
<protein>
    <submittedName>
        <fullName evidence="2">Uncharacterized protein</fullName>
    </submittedName>
</protein>
<dbReference type="OrthoDB" id="2508706at2759"/>